<comment type="caution">
    <text evidence="4">The sequence shown here is derived from an EMBL/GenBank/DDBJ whole genome shotgun (WGS) entry which is preliminary data.</text>
</comment>
<dbReference type="InterPro" id="IPR043136">
    <property type="entry name" value="B30.2/SPRY_sf"/>
</dbReference>
<feature type="signal peptide" evidence="2">
    <location>
        <begin position="1"/>
        <end position="26"/>
    </location>
</feature>
<evidence type="ECO:0000259" key="3">
    <source>
        <dbReference type="PROSITE" id="PS50188"/>
    </source>
</evidence>
<dbReference type="InterPro" id="IPR001870">
    <property type="entry name" value="B30.2/SPRY"/>
</dbReference>
<evidence type="ECO:0000256" key="2">
    <source>
        <dbReference type="SAM" id="SignalP"/>
    </source>
</evidence>
<gene>
    <name evidence="4" type="ORF">BE17_18715</name>
</gene>
<evidence type="ECO:0000313" key="5">
    <source>
        <dbReference type="Proteomes" id="UP000075635"/>
    </source>
</evidence>
<dbReference type="InterPro" id="IPR003877">
    <property type="entry name" value="SPRY_dom"/>
</dbReference>
<dbReference type="AlphaFoldDB" id="A0A150R7F3"/>
<dbReference type="PROSITE" id="PS51257">
    <property type="entry name" value="PROKAR_LIPOPROTEIN"/>
    <property type="match status" value="1"/>
</dbReference>
<reference evidence="4 5" key="1">
    <citation type="submission" date="2014-02" db="EMBL/GenBank/DDBJ databases">
        <title>The small core and large imbalanced accessory genome model reveals a collaborative survival strategy of Sorangium cellulosum strains in nature.</title>
        <authorList>
            <person name="Han K."/>
            <person name="Peng R."/>
            <person name="Blom J."/>
            <person name="Li Y.-Z."/>
        </authorList>
    </citation>
    <scope>NUCLEOTIDE SEQUENCE [LARGE SCALE GENOMIC DNA]</scope>
    <source>
        <strain evidence="4 5">So0011-07</strain>
    </source>
</reference>
<dbReference type="Gene3D" id="2.60.120.920">
    <property type="match status" value="1"/>
</dbReference>
<dbReference type="EMBL" id="JEMB01003047">
    <property type="protein sequence ID" value="KYF76131.1"/>
    <property type="molecule type" value="Genomic_DNA"/>
</dbReference>
<organism evidence="4 5">
    <name type="scientific">Sorangium cellulosum</name>
    <name type="common">Polyangium cellulosum</name>
    <dbReference type="NCBI Taxonomy" id="56"/>
    <lineage>
        <taxon>Bacteria</taxon>
        <taxon>Pseudomonadati</taxon>
        <taxon>Myxococcota</taxon>
        <taxon>Polyangia</taxon>
        <taxon>Polyangiales</taxon>
        <taxon>Polyangiaceae</taxon>
        <taxon>Sorangium</taxon>
    </lineage>
</organism>
<feature type="region of interest" description="Disordered" evidence="1">
    <location>
        <begin position="25"/>
        <end position="51"/>
    </location>
</feature>
<name>A0A150R7F3_SORCE</name>
<protein>
    <recommendedName>
        <fullName evidence="3">B30.2/SPRY domain-containing protein</fullName>
    </recommendedName>
</protein>
<evidence type="ECO:0000256" key="1">
    <source>
        <dbReference type="SAM" id="MobiDB-lite"/>
    </source>
</evidence>
<accession>A0A150R7F3</accession>
<dbReference type="Pfam" id="PF00622">
    <property type="entry name" value="SPRY"/>
    <property type="match status" value="1"/>
</dbReference>
<dbReference type="SUPFAM" id="SSF49899">
    <property type="entry name" value="Concanavalin A-like lectins/glucanases"/>
    <property type="match status" value="1"/>
</dbReference>
<dbReference type="CDD" id="cd12886">
    <property type="entry name" value="SPRY_like"/>
    <property type="match status" value="1"/>
</dbReference>
<feature type="chain" id="PRO_5007567611" description="B30.2/SPRY domain-containing protein" evidence="2">
    <location>
        <begin position="27"/>
        <end position="423"/>
    </location>
</feature>
<evidence type="ECO:0000313" key="4">
    <source>
        <dbReference type="EMBL" id="KYF76131.1"/>
    </source>
</evidence>
<dbReference type="Proteomes" id="UP000075635">
    <property type="component" value="Unassembled WGS sequence"/>
</dbReference>
<feature type="compositionally biased region" description="Gly residues" evidence="1">
    <location>
        <begin position="25"/>
        <end position="34"/>
    </location>
</feature>
<feature type="domain" description="B30.2/SPRY" evidence="3">
    <location>
        <begin position="38"/>
        <end position="237"/>
    </location>
</feature>
<keyword evidence="2" id="KW-0732">Signal</keyword>
<dbReference type="InterPro" id="IPR013320">
    <property type="entry name" value="ConA-like_dom_sf"/>
</dbReference>
<sequence>MTHRFLFSLGLLAALLGSGCPGGANGNGNTGGGPEKTPPATDQDPPEPSGSARCKLGLVAHEEGGDGAVALSNDGLTASASERSQIARAAASHVGGRWYYEVTVDSLLDGVWWAQNIGASVEGVIHTVGDTAYMGALYNTTGTISSGGDGSTRIGGGGDSAVQAAPFAEGDVVGVALDLDAGRVYFRKNGAWLEGMDPEADAGGAEILVLPGTGAYYPVLYLSDGDVMTANFGASEFASSAPEGFLPFAEDLETDDDGSCVDEGPAGLPAPPAPVDAACEDFTSYKTAAEDATELHIIGIHERGEGGPKASVHVSRTSEMVLALSSYAFTQWTVTVDPGAQLEGIVLVGHEPSRVSAPAGIPINTVIYNEDGSRIEAAYTWPNAPGGLDTPDLIRSVEEITGMSMTSFGGCRDGDSFTVVDDH</sequence>
<dbReference type="PROSITE" id="PS50188">
    <property type="entry name" value="B302_SPRY"/>
    <property type="match status" value="1"/>
</dbReference>
<dbReference type="SMART" id="SM00449">
    <property type="entry name" value="SPRY"/>
    <property type="match status" value="1"/>
</dbReference>
<proteinExistence type="predicted"/>